<gene>
    <name evidence="2" type="ORF">CAEBREN_16708</name>
</gene>
<dbReference type="HOGENOM" id="CLU_304240_0_0_1"/>
<dbReference type="AlphaFoldDB" id="G0MPL3"/>
<evidence type="ECO:0000313" key="2">
    <source>
        <dbReference type="EMBL" id="EGT39853.1"/>
    </source>
</evidence>
<name>G0MPL3_CAEBE</name>
<dbReference type="STRING" id="135651.G0MPL3"/>
<organism evidence="3">
    <name type="scientific">Caenorhabditis brenneri</name>
    <name type="common">Nematode worm</name>
    <dbReference type="NCBI Taxonomy" id="135651"/>
    <lineage>
        <taxon>Eukaryota</taxon>
        <taxon>Metazoa</taxon>
        <taxon>Ecdysozoa</taxon>
        <taxon>Nematoda</taxon>
        <taxon>Chromadorea</taxon>
        <taxon>Rhabditida</taxon>
        <taxon>Rhabditina</taxon>
        <taxon>Rhabditomorpha</taxon>
        <taxon>Rhabditoidea</taxon>
        <taxon>Rhabditidae</taxon>
        <taxon>Peloderinae</taxon>
        <taxon>Caenorhabditis</taxon>
    </lineage>
</organism>
<feature type="region of interest" description="Disordered" evidence="1">
    <location>
        <begin position="464"/>
        <end position="519"/>
    </location>
</feature>
<dbReference type="OrthoDB" id="5821779at2759"/>
<evidence type="ECO:0000256" key="1">
    <source>
        <dbReference type="SAM" id="MobiDB-lite"/>
    </source>
</evidence>
<reference evidence="3" key="1">
    <citation type="submission" date="2011-07" db="EMBL/GenBank/DDBJ databases">
        <authorList>
            <consortium name="Caenorhabditis brenneri Sequencing and Analysis Consortium"/>
            <person name="Wilson R.K."/>
        </authorList>
    </citation>
    <scope>NUCLEOTIDE SEQUENCE [LARGE SCALE GENOMIC DNA]</scope>
    <source>
        <strain evidence="3">PB2801</strain>
    </source>
</reference>
<dbReference type="Proteomes" id="UP000008068">
    <property type="component" value="Unassembled WGS sequence"/>
</dbReference>
<accession>G0MPL3</accession>
<proteinExistence type="predicted"/>
<sequence>MVLDGSTHELEEMARKRKASIDPEVQQIFEEFDTISFPSMDFEPVPEKTLKERILEQHRTRVEAIKAHEKKFSTESYVPDVIFFRRNDRDFDAYEEDTAIRSNIFREDEESFERVDDPVPYVNVPNNSESNFEELHEQRRKVQWNKTTHEGFERNNMILNRALTEKKISRIPNAKRRFDKLARVDLRLERLDQEEAEELGLDSEEEDPFGHFHLLPQTFTKSEKDPNERKRDVFERYIDLLHDFDYANRSGNKEKKEFALLQERKNDLEMFLQHPSLERIPNGSLYASRTKFRVSDASDSAHSLDHSLDDVPSTSTCMSRNEETGYVSDSFASDEPLTSCISLTTQQSYDDDNDVSIEIIEPPYPVNPVPIAQKETLKRKIVDGPDSEVVVPKKIDQDNRLSSESVKRLSTEDPEKFRKIDQNLELARKEREQRKEATRKAEEEALEKQRKEKEYQEFLEKKRAEEKEEADKLRAQMQRDAEKAEKLRIEAEKKKKAEEEERRKREEEERERRKKEEHEHEILRLQEEIQRQQRVVNMQVAAAVPVDPKPVKNPVKLSDKWVFTKCKVPEERMKQRKEKFFSHFQWLPDEVHRQLEKAAEWTRFVEMAHTKVIIIPQENNAKTRVSSLTRPIRAPIAPPPPPPVVPSKPELIIARCEDIEKVLREVNMLLAPTRKALAARIPVYEKEIDYQQCYLDKLKMCITYPFKQSDGMYWPLFFALKDTSVASHVSALTKCLSFSGKFASITLLTASLEDEGRKNPQKFESSYAESAGDWIEYSQKPGRFSNRIGFKAHRNKCKDAFDIQRGRAKKRMATQFAEEKEEYQKFGNSFNEYKERNDRNKYSQNLTIHLRTLVKDARLDVYSLRETFKEFGVLDHPGTRDSPLEIWWYAHGYRIFLETRDREYGHLMSDVCNRYERMLPMRYDRDSYDRFNEWCFQPMLASLYYQLKYKPFDVFSRKDMSKQFERHRRYTAFLKDKKFDLKAALEICRLTDFDKRQWTILNDQLAAQFKDFPSIFSLMFDPNCDLIRKTDRITHDLMRTIYRDRANQWDLTKSTNRYSHR</sequence>
<dbReference type="OMA" id="FNEWCFT"/>
<evidence type="ECO:0000313" key="3">
    <source>
        <dbReference type="Proteomes" id="UP000008068"/>
    </source>
</evidence>
<dbReference type="FunCoup" id="G0MPL3">
    <property type="interactions" value="1506"/>
</dbReference>
<keyword evidence="3" id="KW-1185">Reference proteome</keyword>
<feature type="region of interest" description="Disordered" evidence="1">
    <location>
        <begin position="392"/>
        <end position="452"/>
    </location>
</feature>
<dbReference type="InParanoid" id="G0MPL3"/>
<protein>
    <submittedName>
        <fullName evidence="2">Uncharacterized protein</fullName>
    </submittedName>
</protein>
<dbReference type="eggNOG" id="ENOG502SCJR">
    <property type="taxonomic scope" value="Eukaryota"/>
</dbReference>
<dbReference type="EMBL" id="GL379805">
    <property type="protein sequence ID" value="EGT39853.1"/>
    <property type="molecule type" value="Genomic_DNA"/>
</dbReference>